<evidence type="ECO:0000313" key="1">
    <source>
        <dbReference type="EMBL" id="CAF4300323.1"/>
    </source>
</evidence>
<protein>
    <submittedName>
        <fullName evidence="1">Uncharacterized protein</fullName>
    </submittedName>
</protein>
<dbReference type="Proteomes" id="UP000663874">
    <property type="component" value="Unassembled WGS sequence"/>
</dbReference>
<evidence type="ECO:0000313" key="2">
    <source>
        <dbReference type="Proteomes" id="UP000663874"/>
    </source>
</evidence>
<gene>
    <name evidence="1" type="ORF">FNK824_LOCUS40613</name>
</gene>
<proteinExistence type="predicted"/>
<sequence>NNNNSLSQTESLDEQLRKANTRRSILIRTTYFSNNPSTSIENK</sequence>
<dbReference type="EMBL" id="CAJOBE010033414">
    <property type="protein sequence ID" value="CAF4300323.1"/>
    <property type="molecule type" value="Genomic_DNA"/>
</dbReference>
<organism evidence="1 2">
    <name type="scientific">Rotaria sordida</name>
    <dbReference type="NCBI Taxonomy" id="392033"/>
    <lineage>
        <taxon>Eukaryota</taxon>
        <taxon>Metazoa</taxon>
        <taxon>Spiralia</taxon>
        <taxon>Gnathifera</taxon>
        <taxon>Rotifera</taxon>
        <taxon>Eurotatoria</taxon>
        <taxon>Bdelloidea</taxon>
        <taxon>Philodinida</taxon>
        <taxon>Philodinidae</taxon>
        <taxon>Rotaria</taxon>
    </lineage>
</organism>
<reference evidence="1" key="1">
    <citation type="submission" date="2021-02" db="EMBL/GenBank/DDBJ databases">
        <authorList>
            <person name="Nowell W R."/>
        </authorList>
    </citation>
    <scope>NUCLEOTIDE SEQUENCE</scope>
</reference>
<accession>A0A820I1R0</accession>
<dbReference type="AlphaFoldDB" id="A0A820I1R0"/>
<feature type="non-terminal residue" evidence="1">
    <location>
        <position position="1"/>
    </location>
</feature>
<comment type="caution">
    <text evidence="1">The sequence shown here is derived from an EMBL/GenBank/DDBJ whole genome shotgun (WGS) entry which is preliminary data.</text>
</comment>
<name>A0A820I1R0_9BILA</name>